<sequence>MEASNSLKKAAVEKINQEGSSFLFGNILYFISEALPKENVYAFFTVTVNDKNYVVYSSNNG</sequence>
<dbReference type="AlphaFoldDB" id="A0A1G8NKV2"/>
<reference evidence="1 2" key="1">
    <citation type="submission" date="2016-10" db="EMBL/GenBank/DDBJ databases">
        <authorList>
            <person name="de Groot N.N."/>
        </authorList>
    </citation>
    <scope>NUCLEOTIDE SEQUENCE [LARGE SCALE GENOMIC DNA]</scope>
    <source>
        <strain evidence="1 2">DSM 5885</strain>
    </source>
</reference>
<gene>
    <name evidence="1" type="ORF">SAMN05660652_04069</name>
</gene>
<dbReference type="STRING" id="83767.SAMN05660652_04069"/>
<name>A0A1G8NKV2_9RHOO</name>
<dbReference type="Proteomes" id="UP000198607">
    <property type="component" value="Unassembled WGS sequence"/>
</dbReference>
<accession>A0A1G8NKV2</accession>
<dbReference type="EMBL" id="FNCY01000031">
    <property type="protein sequence ID" value="SDI80795.1"/>
    <property type="molecule type" value="Genomic_DNA"/>
</dbReference>
<protein>
    <submittedName>
        <fullName evidence="1">Uncharacterized protein</fullName>
    </submittedName>
</protein>
<organism evidence="1 2">
    <name type="scientific">Propionivibrio dicarboxylicus</name>
    <dbReference type="NCBI Taxonomy" id="83767"/>
    <lineage>
        <taxon>Bacteria</taxon>
        <taxon>Pseudomonadati</taxon>
        <taxon>Pseudomonadota</taxon>
        <taxon>Betaproteobacteria</taxon>
        <taxon>Rhodocyclales</taxon>
        <taxon>Rhodocyclaceae</taxon>
        <taxon>Propionivibrio</taxon>
    </lineage>
</organism>
<evidence type="ECO:0000313" key="2">
    <source>
        <dbReference type="Proteomes" id="UP000198607"/>
    </source>
</evidence>
<proteinExistence type="predicted"/>
<keyword evidence="2" id="KW-1185">Reference proteome</keyword>
<evidence type="ECO:0000313" key="1">
    <source>
        <dbReference type="EMBL" id="SDI80795.1"/>
    </source>
</evidence>